<evidence type="ECO:0008006" key="2">
    <source>
        <dbReference type="Google" id="ProtNLM"/>
    </source>
</evidence>
<reference evidence="1" key="1">
    <citation type="journal article" date="2015" name="Nature">
        <title>Complex archaea that bridge the gap between prokaryotes and eukaryotes.</title>
        <authorList>
            <person name="Spang A."/>
            <person name="Saw J.H."/>
            <person name="Jorgensen S.L."/>
            <person name="Zaremba-Niedzwiedzka K."/>
            <person name="Martijn J."/>
            <person name="Lind A.E."/>
            <person name="van Eijk R."/>
            <person name="Schleper C."/>
            <person name="Guy L."/>
            <person name="Ettema T.J."/>
        </authorList>
    </citation>
    <scope>NUCLEOTIDE SEQUENCE</scope>
</reference>
<accession>A0A0F9N5K1</accession>
<dbReference type="InterPro" id="IPR011101">
    <property type="entry name" value="DUF5131"/>
</dbReference>
<sequence length="286" mass="32207">MATGIQYLDEVWNPITGCRWVSPACDNCWARAMTRRLQGMAKRNIEAGKKYVAGFDKVVCHETELDYPATLKKPRVIGTCFMSDLFNYEVGVDFIQAVFDSMINTPRHEFVCLTKRAERLRELVGWLKWPANLWMGVTVEGVDYKNRLDCLSSVPGNTWASFEPLLDDVGDLGFIHLQWAVVGCESGPGARPMEQIWARSIIKQCQAVDVPVFYKQAMIDGKLVSMPTLGGVKYDFNAPAEMLQLREAHKDFCNAQQLLGLDGGEEIQISSRSDSQSAKSSRSRYF</sequence>
<comment type="caution">
    <text evidence="1">The sequence shown here is derived from an EMBL/GenBank/DDBJ whole genome shotgun (WGS) entry which is preliminary data.</text>
</comment>
<proteinExistence type="predicted"/>
<dbReference type="AlphaFoldDB" id="A0A0F9N5K1"/>
<name>A0A0F9N5K1_9ZZZZ</name>
<dbReference type="EMBL" id="LAZR01004605">
    <property type="protein sequence ID" value="KKN07117.1"/>
    <property type="molecule type" value="Genomic_DNA"/>
</dbReference>
<evidence type="ECO:0000313" key="1">
    <source>
        <dbReference type="EMBL" id="KKN07117.1"/>
    </source>
</evidence>
<organism evidence="1">
    <name type="scientific">marine sediment metagenome</name>
    <dbReference type="NCBI Taxonomy" id="412755"/>
    <lineage>
        <taxon>unclassified sequences</taxon>
        <taxon>metagenomes</taxon>
        <taxon>ecological metagenomes</taxon>
    </lineage>
</organism>
<dbReference type="Pfam" id="PF07505">
    <property type="entry name" value="DUF5131"/>
    <property type="match status" value="1"/>
</dbReference>
<protein>
    <recommendedName>
        <fullName evidence="2">Phage protein Gp37/Gp68</fullName>
    </recommendedName>
</protein>
<gene>
    <name evidence="1" type="ORF">LCGC14_1070490</name>
</gene>